<organism evidence="6 7">
    <name type="scientific">Priapulus caudatus</name>
    <name type="common">Priapulid worm</name>
    <dbReference type="NCBI Taxonomy" id="37621"/>
    <lineage>
        <taxon>Eukaryota</taxon>
        <taxon>Metazoa</taxon>
        <taxon>Ecdysozoa</taxon>
        <taxon>Scalidophora</taxon>
        <taxon>Priapulida</taxon>
        <taxon>Priapulimorpha</taxon>
        <taxon>Priapulimorphida</taxon>
        <taxon>Priapulidae</taxon>
        <taxon>Priapulus</taxon>
    </lineage>
</organism>
<keyword evidence="4" id="KW-0786">Thiamine pyrophosphate</keyword>
<comment type="similarity">
    <text evidence="2">Belongs to the alpha-ketoglutarate dehydrogenase family.</text>
</comment>
<protein>
    <submittedName>
        <fullName evidence="7">Probable 2-oxoglutarate dehydrogenase E1 component DHKTD1, mitochondrial</fullName>
    </submittedName>
</protein>
<evidence type="ECO:0000313" key="7">
    <source>
        <dbReference type="RefSeq" id="XP_014680768.1"/>
    </source>
</evidence>
<dbReference type="InterPro" id="IPR005475">
    <property type="entry name" value="Transketolase-like_Pyr-bd"/>
</dbReference>
<sequence length="424" mass="47204">MPFSLGRPATHLEKQWAGMVQAPHEILTWDTGINMDLLRYIGAKSVQYPKDFVIHKTLKKHHVAVRLKQLEEGTSLDWATAESMAIGSLLMQDYNVRLSGQDVGRGTFSHRHAMLVDQETSEPYIPLNDVAEDQKGYFEVCNSILSEEAVMAFDYGMSIDNPTCLCIWEAQFGDFFNGAQIIIDTMISSGETKWLTQSGMTILLPHGYDGAGPEHSSARVERWLQLTDSHDDAADGDHVNLHVANPTTPAQYFHLLRRQMVRNYRKPLVVFSPKTLLRLPAATSSILEMAPGTHFQPVLSDEAADSGAVKKVVFCSGKHFYALQKQRSAIAATDTAIVRVEGLCPFPMEALQKEVKKFPQAKSYIWSQEEPRNMGAWSFVSPRFENLVGIKLSFVGRPTMPAPATGIGKVFAKESEEILANTFA</sequence>
<dbReference type="SUPFAM" id="SSF52518">
    <property type="entry name" value="Thiamin diphosphate-binding fold (THDP-binding)"/>
    <property type="match status" value="1"/>
</dbReference>
<accession>A0ABM1F8J7</accession>
<dbReference type="Gene3D" id="3.40.50.12470">
    <property type="match status" value="1"/>
</dbReference>
<dbReference type="Pfam" id="PF02779">
    <property type="entry name" value="Transket_pyr"/>
    <property type="match status" value="1"/>
</dbReference>
<evidence type="ECO:0000256" key="3">
    <source>
        <dbReference type="ARBA" id="ARBA00023002"/>
    </source>
</evidence>
<keyword evidence="6" id="KW-1185">Reference proteome</keyword>
<dbReference type="InterPro" id="IPR029061">
    <property type="entry name" value="THDP-binding"/>
</dbReference>
<dbReference type="Pfam" id="PF16870">
    <property type="entry name" value="OxoGdeHyase_C"/>
    <property type="match status" value="1"/>
</dbReference>
<dbReference type="InterPro" id="IPR042179">
    <property type="entry name" value="KGD_C_sf"/>
</dbReference>
<dbReference type="Gene3D" id="3.40.50.11610">
    <property type="entry name" value="Multifunctional 2-oxoglutarate metabolism enzyme, C-terminal domain"/>
    <property type="match status" value="1"/>
</dbReference>
<comment type="cofactor">
    <cofactor evidence="1">
        <name>thiamine diphosphate</name>
        <dbReference type="ChEBI" id="CHEBI:58937"/>
    </cofactor>
</comment>
<keyword evidence="3" id="KW-0560">Oxidoreductase</keyword>
<dbReference type="PANTHER" id="PTHR23152">
    <property type="entry name" value="2-OXOGLUTARATE DEHYDROGENASE"/>
    <property type="match status" value="1"/>
</dbReference>
<name>A0ABM1F8J7_PRICU</name>
<dbReference type="Proteomes" id="UP000695022">
    <property type="component" value="Unplaced"/>
</dbReference>
<evidence type="ECO:0000256" key="4">
    <source>
        <dbReference type="ARBA" id="ARBA00023052"/>
    </source>
</evidence>
<evidence type="ECO:0000313" key="6">
    <source>
        <dbReference type="Proteomes" id="UP000695022"/>
    </source>
</evidence>
<dbReference type="InterPro" id="IPR031717">
    <property type="entry name" value="ODO-1/KGD_C"/>
</dbReference>
<dbReference type="InterPro" id="IPR011603">
    <property type="entry name" value="2oxoglutarate_DH_E1"/>
</dbReference>
<gene>
    <name evidence="7" type="primary">LOC106820738</name>
</gene>
<dbReference type="GeneID" id="106820738"/>
<dbReference type="RefSeq" id="XP_014680768.1">
    <property type="nucleotide sequence ID" value="XM_014825282.1"/>
</dbReference>
<proteinExistence type="inferred from homology"/>
<evidence type="ECO:0000256" key="1">
    <source>
        <dbReference type="ARBA" id="ARBA00001964"/>
    </source>
</evidence>
<feature type="domain" description="Transketolase-like pyrimidine-binding" evidence="5">
    <location>
        <begin position="76"/>
        <end position="279"/>
    </location>
</feature>
<evidence type="ECO:0000256" key="2">
    <source>
        <dbReference type="ARBA" id="ARBA00006936"/>
    </source>
</evidence>
<reference evidence="7" key="1">
    <citation type="submission" date="2025-08" db="UniProtKB">
        <authorList>
            <consortium name="RefSeq"/>
        </authorList>
    </citation>
    <scope>IDENTIFICATION</scope>
</reference>
<dbReference type="PANTHER" id="PTHR23152:SF4">
    <property type="entry name" value="2-OXOADIPATE DEHYDROGENASE COMPLEX COMPONENT E1"/>
    <property type="match status" value="1"/>
</dbReference>
<dbReference type="SMART" id="SM00861">
    <property type="entry name" value="Transket_pyr"/>
    <property type="match status" value="1"/>
</dbReference>
<evidence type="ECO:0000259" key="5">
    <source>
        <dbReference type="SMART" id="SM00861"/>
    </source>
</evidence>